<dbReference type="AlphaFoldDB" id="A0AAN9QPT6"/>
<comment type="caution">
    <text evidence="1">The sequence shown here is derived from an EMBL/GenBank/DDBJ whole genome shotgun (WGS) entry which is preliminary data.</text>
</comment>
<protein>
    <submittedName>
        <fullName evidence="1">Uncharacterized protein</fullName>
    </submittedName>
</protein>
<organism evidence="1 2">
    <name type="scientific">Canavalia gladiata</name>
    <name type="common">Sword bean</name>
    <name type="synonym">Dolichos gladiatus</name>
    <dbReference type="NCBI Taxonomy" id="3824"/>
    <lineage>
        <taxon>Eukaryota</taxon>
        <taxon>Viridiplantae</taxon>
        <taxon>Streptophyta</taxon>
        <taxon>Embryophyta</taxon>
        <taxon>Tracheophyta</taxon>
        <taxon>Spermatophyta</taxon>
        <taxon>Magnoliopsida</taxon>
        <taxon>eudicotyledons</taxon>
        <taxon>Gunneridae</taxon>
        <taxon>Pentapetalae</taxon>
        <taxon>rosids</taxon>
        <taxon>fabids</taxon>
        <taxon>Fabales</taxon>
        <taxon>Fabaceae</taxon>
        <taxon>Papilionoideae</taxon>
        <taxon>50 kb inversion clade</taxon>
        <taxon>NPAAA clade</taxon>
        <taxon>indigoferoid/millettioid clade</taxon>
        <taxon>Phaseoleae</taxon>
        <taxon>Canavalia</taxon>
    </lineage>
</organism>
<keyword evidence="2" id="KW-1185">Reference proteome</keyword>
<accession>A0AAN9QPT6</accession>
<proteinExistence type="predicted"/>
<evidence type="ECO:0000313" key="2">
    <source>
        <dbReference type="Proteomes" id="UP001367508"/>
    </source>
</evidence>
<dbReference type="EMBL" id="JAYMYQ010000003">
    <property type="protein sequence ID" value="KAK7343367.1"/>
    <property type="molecule type" value="Genomic_DNA"/>
</dbReference>
<reference evidence="1 2" key="1">
    <citation type="submission" date="2024-01" db="EMBL/GenBank/DDBJ databases">
        <title>The genomes of 5 underutilized Papilionoideae crops provide insights into root nodulation and disease resistanc.</title>
        <authorList>
            <person name="Jiang F."/>
        </authorList>
    </citation>
    <scope>NUCLEOTIDE SEQUENCE [LARGE SCALE GENOMIC DNA]</scope>
    <source>
        <strain evidence="1">LVBAO_FW01</strain>
        <tissue evidence="1">Leaves</tissue>
    </source>
</reference>
<name>A0AAN9QPT6_CANGL</name>
<gene>
    <name evidence="1" type="ORF">VNO77_12043</name>
</gene>
<sequence>MGAYEFLPLFLKGGLKENLLCLKSNKIISVNPPQRKKKAKTQPQEGKFFSEGYARNTHNATNNLDAI</sequence>
<evidence type="ECO:0000313" key="1">
    <source>
        <dbReference type="EMBL" id="KAK7343367.1"/>
    </source>
</evidence>
<dbReference type="Proteomes" id="UP001367508">
    <property type="component" value="Unassembled WGS sequence"/>
</dbReference>